<evidence type="ECO:0000313" key="1">
    <source>
        <dbReference type="EMBL" id="GAG49565.1"/>
    </source>
</evidence>
<gene>
    <name evidence="1" type="ORF">S01H1_85351</name>
</gene>
<accession>X0Y1K8</accession>
<proteinExistence type="predicted"/>
<sequence length="71" mass="7672">MEAGNGGEVLVSEAFAERNHLSLGDTMTAVIAGRRVRLRFVGVALSPEYVMPVPPSGLAPDDRRYAVLWMA</sequence>
<dbReference type="AlphaFoldDB" id="X0Y1K8"/>
<name>X0Y1K8_9ZZZZ</name>
<dbReference type="EMBL" id="BARS01058583">
    <property type="protein sequence ID" value="GAG49565.1"/>
    <property type="molecule type" value="Genomic_DNA"/>
</dbReference>
<feature type="non-terminal residue" evidence="1">
    <location>
        <position position="71"/>
    </location>
</feature>
<organism evidence="1">
    <name type="scientific">marine sediment metagenome</name>
    <dbReference type="NCBI Taxonomy" id="412755"/>
    <lineage>
        <taxon>unclassified sequences</taxon>
        <taxon>metagenomes</taxon>
        <taxon>ecological metagenomes</taxon>
    </lineage>
</organism>
<protein>
    <submittedName>
        <fullName evidence="1">Uncharacterized protein</fullName>
    </submittedName>
</protein>
<reference evidence="1" key="1">
    <citation type="journal article" date="2014" name="Front. Microbiol.">
        <title>High frequency of phylogenetically diverse reductive dehalogenase-homologous genes in deep subseafloor sedimentary metagenomes.</title>
        <authorList>
            <person name="Kawai M."/>
            <person name="Futagami T."/>
            <person name="Toyoda A."/>
            <person name="Takaki Y."/>
            <person name="Nishi S."/>
            <person name="Hori S."/>
            <person name="Arai W."/>
            <person name="Tsubouchi T."/>
            <person name="Morono Y."/>
            <person name="Uchiyama I."/>
            <person name="Ito T."/>
            <person name="Fujiyama A."/>
            <person name="Inagaki F."/>
            <person name="Takami H."/>
        </authorList>
    </citation>
    <scope>NUCLEOTIDE SEQUENCE</scope>
    <source>
        <strain evidence="1">Expedition CK06-06</strain>
    </source>
</reference>
<comment type="caution">
    <text evidence="1">The sequence shown here is derived from an EMBL/GenBank/DDBJ whole genome shotgun (WGS) entry which is preliminary data.</text>
</comment>